<dbReference type="PANTHER" id="PTHR22937:SF65">
    <property type="entry name" value="E3 UBIQUITIN-PROTEIN LIGASE ARK2C"/>
    <property type="match status" value="1"/>
</dbReference>
<evidence type="ECO:0000259" key="11">
    <source>
        <dbReference type="PROSITE" id="PS50089"/>
    </source>
</evidence>
<dbReference type="GO" id="GO:0061630">
    <property type="term" value="F:ubiquitin protein ligase activity"/>
    <property type="evidence" value="ECO:0007669"/>
    <property type="project" value="UniProtKB-EC"/>
</dbReference>
<dbReference type="SUPFAM" id="SSF57850">
    <property type="entry name" value="RING/U-box"/>
    <property type="match status" value="1"/>
</dbReference>
<dbReference type="InterPro" id="IPR013083">
    <property type="entry name" value="Znf_RING/FYVE/PHD"/>
</dbReference>
<feature type="coiled-coil region" evidence="10">
    <location>
        <begin position="112"/>
        <end position="159"/>
    </location>
</feature>
<dbReference type="InterPro" id="IPR045191">
    <property type="entry name" value="MBR1/2-like"/>
</dbReference>
<dbReference type="PANTHER" id="PTHR22937">
    <property type="entry name" value="E3 UBIQUITIN-PROTEIN LIGASE RNF165"/>
    <property type="match status" value="1"/>
</dbReference>
<dbReference type="SUPFAM" id="SSF47473">
    <property type="entry name" value="EF-hand"/>
    <property type="match status" value="1"/>
</dbReference>
<dbReference type="PROSITE" id="PS50222">
    <property type="entry name" value="EF_HAND_2"/>
    <property type="match status" value="1"/>
</dbReference>
<dbReference type="Pfam" id="PF13639">
    <property type="entry name" value="zf-RING_2"/>
    <property type="match status" value="1"/>
</dbReference>
<feature type="domain" description="EF-hand" evidence="12">
    <location>
        <begin position="297"/>
        <end position="332"/>
    </location>
</feature>
<evidence type="ECO:0000256" key="7">
    <source>
        <dbReference type="ARBA" id="ARBA00022833"/>
    </source>
</evidence>
<dbReference type="EMBL" id="LSRX01000828">
    <property type="protein sequence ID" value="OLP88119.1"/>
    <property type="molecule type" value="Genomic_DNA"/>
</dbReference>
<keyword evidence="3" id="KW-0808">Transferase</keyword>
<evidence type="ECO:0000256" key="6">
    <source>
        <dbReference type="ARBA" id="ARBA00022786"/>
    </source>
</evidence>
<dbReference type="Gene3D" id="3.30.40.10">
    <property type="entry name" value="Zinc/RING finger domain, C3HC4 (zinc finger)"/>
    <property type="match status" value="1"/>
</dbReference>
<dbReference type="InterPro" id="IPR011992">
    <property type="entry name" value="EF-hand-dom_pair"/>
</dbReference>
<keyword evidence="6" id="KW-0833">Ubl conjugation pathway</keyword>
<dbReference type="AlphaFoldDB" id="A0A1Q9CYV8"/>
<feature type="domain" description="RING-type" evidence="11">
    <location>
        <begin position="55"/>
        <end position="97"/>
    </location>
</feature>
<keyword evidence="7" id="KW-0862">Zinc</keyword>
<keyword evidence="8" id="KW-0106">Calcium</keyword>
<evidence type="ECO:0000256" key="2">
    <source>
        <dbReference type="ARBA" id="ARBA00012483"/>
    </source>
</evidence>
<evidence type="ECO:0000256" key="10">
    <source>
        <dbReference type="SAM" id="Coils"/>
    </source>
</evidence>
<name>A0A1Q9CYV8_SYMMI</name>
<evidence type="ECO:0000256" key="4">
    <source>
        <dbReference type="ARBA" id="ARBA00022723"/>
    </source>
</evidence>
<dbReference type="InterPro" id="IPR001841">
    <property type="entry name" value="Znf_RING"/>
</dbReference>
<sequence>MADASSLGRHFRDQAGRQLIVESAQDVQVYSSECANAVDGLPPSEPVDLQAGDTCVICQYELRRGDATRPLPCGHSSWHDDCFLQWLTEQPSCPICRAMVGEDTGVSIFPEVVALSERVADLQSQVEALHLRCHLQALQAHLLQRAVLLESERQRLERQLLLSFEELASSGRQLAEIHAEFIRRWRYQRCRLRFVSAPLHTRHTRPGRIAELESSTQSFDLASSCDSSACSSGPDCRGVSLSAEIGEQARSILARLRNAVMRTPLPGAHVFRALAGRNGRMDPVQAARVLQHLETAASYETLARAFIMLDVDGSGFIEESDWMMALQLPRLLGSASIT</sequence>
<dbReference type="SMART" id="SM00184">
    <property type="entry name" value="RING"/>
    <property type="match status" value="1"/>
</dbReference>
<comment type="catalytic activity">
    <reaction evidence="1">
        <text>S-ubiquitinyl-[E2 ubiquitin-conjugating enzyme]-L-cysteine + [acceptor protein]-L-lysine = [E2 ubiquitin-conjugating enzyme]-L-cysteine + N(6)-ubiquitinyl-[acceptor protein]-L-lysine.</text>
        <dbReference type="EC" id="2.3.2.27"/>
    </reaction>
</comment>
<keyword evidence="5 9" id="KW-0863">Zinc-finger</keyword>
<dbReference type="PROSITE" id="PS50089">
    <property type="entry name" value="ZF_RING_2"/>
    <property type="match status" value="1"/>
</dbReference>
<evidence type="ECO:0000259" key="12">
    <source>
        <dbReference type="PROSITE" id="PS50222"/>
    </source>
</evidence>
<evidence type="ECO:0000256" key="1">
    <source>
        <dbReference type="ARBA" id="ARBA00000900"/>
    </source>
</evidence>
<evidence type="ECO:0000313" key="14">
    <source>
        <dbReference type="Proteomes" id="UP000186817"/>
    </source>
</evidence>
<dbReference type="OrthoDB" id="8062037at2759"/>
<organism evidence="13 14">
    <name type="scientific">Symbiodinium microadriaticum</name>
    <name type="common">Dinoflagellate</name>
    <name type="synonym">Zooxanthella microadriatica</name>
    <dbReference type="NCBI Taxonomy" id="2951"/>
    <lineage>
        <taxon>Eukaryota</taxon>
        <taxon>Sar</taxon>
        <taxon>Alveolata</taxon>
        <taxon>Dinophyceae</taxon>
        <taxon>Suessiales</taxon>
        <taxon>Symbiodiniaceae</taxon>
        <taxon>Symbiodinium</taxon>
    </lineage>
</organism>
<evidence type="ECO:0000256" key="9">
    <source>
        <dbReference type="PROSITE-ProRule" id="PRU00175"/>
    </source>
</evidence>
<reference evidence="13 14" key="1">
    <citation type="submission" date="2016-02" db="EMBL/GenBank/DDBJ databases">
        <title>Genome analysis of coral dinoflagellate symbionts highlights evolutionary adaptations to a symbiotic lifestyle.</title>
        <authorList>
            <person name="Aranda M."/>
            <person name="Li Y."/>
            <person name="Liew Y.J."/>
            <person name="Baumgarten S."/>
            <person name="Simakov O."/>
            <person name="Wilson M."/>
            <person name="Piel J."/>
            <person name="Ashoor H."/>
            <person name="Bougouffa S."/>
            <person name="Bajic V.B."/>
            <person name="Ryu T."/>
            <person name="Ravasi T."/>
            <person name="Bayer T."/>
            <person name="Micklem G."/>
            <person name="Kim H."/>
            <person name="Bhak J."/>
            <person name="Lajeunesse T.C."/>
            <person name="Voolstra C.R."/>
        </authorList>
    </citation>
    <scope>NUCLEOTIDE SEQUENCE [LARGE SCALE GENOMIC DNA]</scope>
    <source>
        <strain evidence="13 14">CCMP2467</strain>
    </source>
</reference>
<evidence type="ECO:0000256" key="3">
    <source>
        <dbReference type="ARBA" id="ARBA00022679"/>
    </source>
</evidence>
<keyword evidence="4" id="KW-0479">Metal-binding</keyword>
<dbReference type="EC" id="2.3.2.27" evidence="2"/>
<dbReference type="InterPro" id="IPR002048">
    <property type="entry name" value="EF_hand_dom"/>
</dbReference>
<evidence type="ECO:0000256" key="8">
    <source>
        <dbReference type="ARBA" id="ARBA00022837"/>
    </source>
</evidence>
<keyword evidence="14" id="KW-1185">Reference proteome</keyword>
<evidence type="ECO:0000256" key="5">
    <source>
        <dbReference type="ARBA" id="ARBA00022771"/>
    </source>
</evidence>
<keyword evidence="10" id="KW-0175">Coiled coil</keyword>
<dbReference type="GO" id="GO:0005509">
    <property type="term" value="F:calcium ion binding"/>
    <property type="evidence" value="ECO:0007669"/>
    <property type="project" value="InterPro"/>
</dbReference>
<accession>A0A1Q9CYV8</accession>
<protein>
    <recommendedName>
        <fullName evidence="2">RING-type E3 ubiquitin transferase</fullName>
        <ecNumber evidence="2">2.3.2.27</ecNumber>
    </recommendedName>
</protein>
<proteinExistence type="predicted"/>
<dbReference type="Proteomes" id="UP000186817">
    <property type="component" value="Unassembled WGS sequence"/>
</dbReference>
<gene>
    <name evidence="13" type="primary">RLIM</name>
    <name evidence="13" type="ORF">AK812_SmicGene30576</name>
</gene>
<dbReference type="GO" id="GO:0008270">
    <property type="term" value="F:zinc ion binding"/>
    <property type="evidence" value="ECO:0007669"/>
    <property type="project" value="UniProtKB-KW"/>
</dbReference>
<evidence type="ECO:0000313" key="13">
    <source>
        <dbReference type="EMBL" id="OLP88119.1"/>
    </source>
</evidence>
<dbReference type="PROSITE" id="PS00018">
    <property type="entry name" value="EF_HAND_1"/>
    <property type="match status" value="1"/>
</dbReference>
<dbReference type="InterPro" id="IPR018247">
    <property type="entry name" value="EF_Hand_1_Ca_BS"/>
</dbReference>
<comment type="caution">
    <text evidence="13">The sequence shown here is derived from an EMBL/GenBank/DDBJ whole genome shotgun (WGS) entry which is preliminary data.</text>
</comment>